<dbReference type="EMBL" id="CP002831">
    <property type="protein sequence ID" value="AFC23916.1"/>
    <property type="molecule type" value="Genomic_DNA"/>
</dbReference>
<dbReference type="HOGENOM" id="CLU_2685736_0_0_10"/>
<gene>
    <name evidence="1" type="ordered locus">SGRA_1181</name>
</gene>
<proteinExistence type="predicted"/>
<evidence type="ECO:0000313" key="1">
    <source>
        <dbReference type="EMBL" id="AFC23916.1"/>
    </source>
</evidence>
<evidence type="ECO:0000313" key="2">
    <source>
        <dbReference type="Proteomes" id="UP000007519"/>
    </source>
</evidence>
<dbReference type="AlphaFoldDB" id="H6L4J2"/>
<keyword evidence="2" id="KW-1185">Reference proteome</keyword>
<protein>
    <submittedName>
        <fullName evidence="1">Uncharacterized protein</fullName>
    </submittedName>
</protein>
<organism evidence="1 2">
    <name type="scientific">Saprospira grandis (strain Lewin)</name>
    <dbReference type="NCBI Taxonomy" id="984262"/>
    <lineage>
        <taxon>Bacteria</taxon>
        <taxon>Pseudomonadati</taxon>
        <taxon>Bacteroidota</taxon>
        <taxon>Saprospiria</taxon>
        <taxon>Saprospirales</taxon>
        <taxon>Saprospiraceae</taxon>
        <taxon>Saprospira</taxon>
    </lineage>
</organism>
<accession>H6L4J2</accession>
<sequence length="74" mass="7868">MKKFYLGLPLRPTALGRAVPGSQVCSALQFFSLRFKKLGSGPAGPPIHPSAEALRAFAAALPPAGRSWLRSFMA</sequence>
<name>H6L4J2_SAPGL</name>
<reference evidence="1 2" key="1">
    <citation type="journal article" date="2012" name="Stand. Genomic Sci.">
        <title>Complete genome sequencing and analysis of Saprospira grandis str. Lewin, a predatory marine bacterium.</title>
        <authorList>
            <person name="Saw J.H."/>
            <person name="Yuryev A."/>
            <person name="Kanbe M."/>
            <person name="Hou S."/>
            <person name="Young A.G."/>
            <person name="Aizawa S."/>
            <person name="Alam M."/>
        </authorList>
    </citation>
    <scope>NUCLEOTIDE SEQUENCE [LARGE SCALE GENOMIC DNA]</scope>
    <source>
        <strain evidence="1 2">Lewin</strain>
    </source>
</reference>
<dbReference type="Proteomes" id="UP000007519">
    <property type="component" value="Chromosome"/>
</dbReference>
<dbReference type="KEGG" id="sgn:SGRA_1181"/>